<dbReference type="GeneID" id="40525462"/>
<evidence type="ECO:0000313" key="3">
    <source>
        <dbReference type="EMBL" id="AGE58598.1"/>
    </source>
</evidence>
<dbReference type="Pfam" id="PF19201">
    <property type="entry name" value="DUF5873"/>
    <property type="match status" value="1"/>
</dbReference>
<evidence type="ECO:0000256" key="1">
    <source>
        <dbReference type="SAM" id="Phobius"/>
    </source>
</evidence>
<feature type="transmembrane region" description="Helical" evidence="1">
    <location>
        <begin position="20"/>
        <end position="46"/>
    </location>
</feature>
<gene>
    <name evidence="3" type="primary">NYs-1_090R</name>
    <name evidence="3" type="ORF">PBCVNYs1_090R</name>
</gene>
<dbReference type="RefSeq" id="YP_009665243.1">
    <property type="nucleotide sequence ID" value="NC_043235.1"/>
</dbReference>
<feature type="domain" description="DUF5873" evidence="2">
    <location>
        <begin position="186"/>
        <end position="294"/>
    </location>
</feature>
<dbReference type="KEGG" id="vg:40525462"/>
<reference evidence="3" key="1">
    <citation type="submission" date="2012-10" db="EMBL/GenBank/DDBJ databases">
        <title>Towards defining the chloroviruses: a genomic journey through a genus of large DNA viruses.</title>
        <authorList>
            <person name="Jeanniard A."/>
            <person name="Dunigan D.D."/>
            <person name="Gurnon J.R."/>
            <person name="Agarkova I."/>
            <person name="Kang M."/>
            <person name="Vitek J."/>
            <person name="Duncan G."/>
            <person name="McClung O.W."/>
            <person name="Larsen M."/>
            <person name="Claverie J.-M."/>
            <person name="Van Etten J.L."/>
            <person name="Blanc G."/>
        </authorList>
    </citation>
    <scope>NUCLEOTIDE SEQUENCE</scope>
</reference>
<evidence type="ECO:0000259" key="2">
    <source>
        <dbReference type="Pfam" id="PF19201"/>
    </source>
</evidence>
<name>M1HH53_9PHYC</name>
<dbReference type="InterPro" id="IPR043660">
    <property type="entry name" value="DUF5873"/>
</dbReference>
<proteinExistence type="predicted"/>
<keyword evidence="1" id="KW-0472">Membrane</keyword>
<sequence>MTNDKRQMTNRMYKLDVFDIQSILLNKAIIMSFTKTIILFAIFAIANGRTLKYTTPTIHNNCGHPVTGVKLINPQFTDKYAPDFECDFSGNEHIVLTPGSNSIDKWARGVSIVAFPDLKSGDILNLNDQNPFGVTLGESCYTDGVMMQTVDIAYTNEMYLCSTASSEPSPSPESSPSPSSEYSIVSVVNNCPGDIHVYQLPLIDDLYDCDYVLDPYNSTVGSSMDLVMDSAHPDLNVYLIAYLSIDNLLTSDGHQFNSTLPHALSESCNIDFGGFVTFTDISTVPDGKLFMCSV</sequence>
<dbReference type="EMBL" id="JX997183">
    <property type="protein sequence ID" value="AGE58598.1"/>
    <property type="molecule type" value="Genomic_DNA"/>
</dbReference>
<keyword evidence="1" id="KW-0812">Transmembrane</keyword>
<keyword evidence="1" id="KW-1133">Transmembrane helix</keyword>
<organism evidence="3">
    <name type="scientific">Paramecium bursaria Chlorella virus NYs1</name>
    <dbReference type="NCBI Taxonomy" id="83442"/>
    <lineage>
        <taxon>Viruses</taxon>
        <taxon>Varidnaviria</taxon>
        <taxon>Bamfordvirae</taxon>
        <taxon>Nucleocytoviricota</taxon>
        <taxon>Megaviricetes</taxon>
        <taxon>Algavirales</taxon>
        <taxon>Phycodnaviridae</taxon>
        <taxon>Chlorovirus</taxon>
        <taxon>Chlorovirus newyorkense</taxon>
    </lineage>
</organism>
<accession>M1HH53</accession>
<protein>
    <recommendedName>
        <fullName evidence="2">DUF5873 domain-containing protein</fullName>
    </recommendedName>
</protein>